<accession>A0ACB8A034</accession>
<organism evidence="1 2">
    <name type="scientific">Hygrophoropsis aurantiaca</name>
    <dbReference type="NCBI Taxonomy" id="72124"/>
    <lineage>
        <taxon>Eukaryota</taxon>
        <taxon>Fungi</taxon>
        <taxon>Dikarya</taxon>
        <taxon>Basidiomycota</taxon>
        <taxon>Agaricomycotina</taxon>
        <taxon>Agaricomycetes</taxon>
        <taxon>Agaricomycetidae</taxon>
        <taxon>Boletales</taxon>
        <taxon>Coniophorineae</taxon>
        <taxon>Hygrophoropsidaceae</taxon>
        <taxon>Hygrophoropsis</taxon>
    </lineage>
</organism>
<evidence type="ECO:0000313" key="1">
    <source>
        <dbReference type="EMBL" id="KAH7906880.1"/>
    </source>
</evidence>
<evidence type="ECO:0000313" key="2">
    <source>
        <dbReference type="Proteomes" id="UP000790377"/>
    </source>
</evidence>
<name>A0ACB8A034_9AGAM</name>
<keyword evidence="2" id="KW-1185">Reference proteome</keyword>
<reference evidence="1" key="1">
    <citation type="journal article" date="2021" name="New Phytol.">
        <title>Evolutionary innovations through gain and loss of genes in the ectomycorrhizal Boletales.</title>
        <authorList>
            <person name="Wu G."/>
            <person name="Miyauchi S."/>
            <person name="Morin E."/>
            <person name="Kuo A."/>
            <person name="Drula E."/>
            <person name="Varga T."/>
            <person name="Kohler A."/>
            <person name="Feng B."/>
            <person name="Cao Y."/>
            <person name="Lipzen A."/>
            <person name="Daum C."/>
            <person name="Hundley H."/>
            <person name="Pangilinan J."/>
            <person name="Johnson J."/>
            <person name="Barry K."/>
            <person name="LaButti K."/>
            <person name="Ng V."/>
            <person name="Ahrendt S."/>
            <person name="Min B."/>
            <person name="Choi I.G."/>
            <person name="Park H."/>
            <person name="Plett J.M."/>
            <person name="Magnuson J."/>
            <person name="Spatafora J.W."/>
            <person name="Nagy L.G."/>
            <person name="Henrissat B."/>
            <person name="Grigoriev I.V."/>
            <person name="Yang Z.L."/>
            <person name="Xu J."/>
            <person name="Martin F.M."/>
        </authorList>
    </citation>
    <scope>NUCLEOTIDE SEQUENCE</scope>
    <source>
        <strain evidence="1">ATCC 28755</strain>
    </source>
</reference>
<sequence>MHDLASHNKFSVCVVLALFASLGVNLVSICIHIATNANNRAYGSYTSTLPIQIRRAALVTNGSAKRYGLNADQDWISLTPPGHGFFVKDQQYFGVSMYHQIHCLNALRRIIVADHQNQSTKYNAHAHHCLAYLREMILCNADTTLEPSKAVLLSDGRTSRPVTGWRVTHECRDWVQVRDFVQENYLEWKDSDEFADATDVPISGRGLNLMYHWEMDGRVDE</sequence>
<protein>
    <submittedName>
        <fullName evidence="1">Uncharacterized protein</fullName>
    </submittedName>
</protein>
<proteinExistence type="predicted"/>
<dbReference type="EMBL" id="MU267964">
    <property type="protein sequence ID" value="KAH7906880.1"/>
    <property type="molecule type" value="Genomic_DNA"/>
</dbReference>
<gene>
    <name evidence="1" type="ORF">BJ138DRAFT_1117176</name>
</gene>
<dbReference type="Proteomes" id="UP000790377">
    <property type="component" value="Unassembled WGS sequence"/>
</dbReference>
<comment type="caution">
    <text evidence="1">The sequence shown here is derived from an EMBL/GenBank/DDBJ whole genome shotgun (WGS) entry which is preliminary data.</text>
</comment>